<dbReference type="InterPro" id="IPR011707">
    <property type="entry name" value="Cu-oxidase-like_N"/>
</dbReference>
<dbReference type="InterPro" id="IPR045087">
    <property type="entry name" value="Cu-oxidase_fam"/>
</dbReference>
<dbReference type="InterPro" id="IPR008972">
    <property type="entry name" value="Cupredoxin"/>
</dbReference>
<dbReference type="Pfam" id="PF07732">
    <property type="entry name" value="Cu-oxidase_3"/>
    <property type="match status" value="1"/>
</dbReference>
<dbReference type="CDD" id="cd13861">
    <property type="entry name" value="CuRO_1_CumA_like"/>
    <property type="match status" value="1"/>
</dbReference>
<dbReference type="AlphaFoldDB" id="A0A8J7V307"/>
<dbReference type="Proteomes" id="UP000672602">
    <property type="component" value="Unassembled WGS sequence"/>
</dbReference>
<feature type="domain" description="Plastocyanin-like" evidence="2">
    <location>
        <begin position="358"/>
        <end position="463"/>
    </location>
</feature>
<comment type="caution">
    <text evidence="4">The sequence shown here is derived from an EMBL/GenBank/DDBJ whole genome shotgun (WGS) entry which is preliminary data.</text>
</comment>
<gene>
    <name evidence="4" type="ORF">KAJ83_12825</name>
</gene>
<dbReference type="GO" id="GO:0016491">
    <property type="term" value="F:oxidoreductase activity"/>
    <property type="evidence" value="ECO:0007669"/>
    <property type="project" value="InterPro"/>
</dbReference>
<dbReference type="PROSITE" id="PS51318">
    <property type="entry name" value="TAT"/>
    <property type="match status" value="1"/>
</dbReference>
<accession>A0A8J7V307</accession>
<dbReference type="GO" id="GO:0030288">
    <property type="term" value="C:outer membrane-bounded periplasmic space"/>
    <property type="evidence" value="ECO:0007669"/>
    <property type="project" value="TreeGrafter"/>
</dbReference>
<dbReference type="Pfam" id="PF07731">
    <property type="entry name" value="Cu-oxidase_2"/>
    <property type="match status" value="1"/>
</dbReference>
<dbReference type="InterPro" id="IPR006311">
    <property type="entry name" value="TAT_signal"/>
</dbReference>
<feature type="domain" description="Plastocyanin-like" evidence="3">
    <location>
        <begin position="47"/>
        <end position="153"/>
    </location>
</feature>
<evidence type="ECO:0000259" key="3">
    <source>
        <dbReference type="Pfam" id="PF07732"/>
    </source>
</evidence>
<evidence type="ECO:0000313" key="4">
    <source>
        <dbReference type="EMBL" id="MBP5857895.1"/>
    </source>
</evidence>
<dbReference type="Gene3D" id="2.60.40.420">
    <property type="entry name" value="Cupredoxins - blue copper proteins"/>
    <property type="match status" value="3"/>
</dbReference>
<name>A0A8J7V307_9PROT</name>
<dbReference type="RefSeq" id="WP_210682465.1">
    <property type="nucleotide sequence ID" value="NZ_JAGMWN010000005.1"/>
</dbReference>
<dbReference type="GO" id="GO:0005507">
    <property type="term" value="F:copper ion binding"/>
    <property type="evidence" value="ECO:0007669"/>
    <property type="project" value="InterPro"/>
</dbReference>
<keyword evidence="5" id="KW-1185">Reference proteome</keyword>
<evidence type="ECO:0000256" key="1">
    <source>
        <dbReference type="SAM" id="SignalP"/>
    </source>
</evidence>
<evidence type="ECO:0000259" key="2">
    <source>
        <dbReference type="Pfam" id="PF07731"/>
    </source>
</evidence>
<proteinExistence type="predicted"/>
<dbReference type="CDD" id="cd13906">
    <property type="entry name" value="CuRO_3_CumA_like"/>
    <property type="match status" value="1"/>
</dbReference>
<keyword evidence="1" id="KW-0732">Signal</keyword>
<feature type="signal peptide" evidence="1">
    <location>
        <begin position="1"/>
        <end position="31"/>
    </location>
</feature>
<dbReference type="InterPro" id="IPR011706">
    <property type="entry name" value="Cu-oxidase_C"/>
</dbReference>
<feature type="chain" id="PRO_5035302600" evidence="1">
    <location>
        <begin position="32"/>
        <end position="465"/>
    </location>
</feature>
<organism evidence="4 5">
    <name type="scientific">Marivibrio halodurans</name>
    <dbReference type="NCBI Taxonomy" id="2039722"/>
    <lineage>
        <taxon>Bacteria</taxon>
        <taxon>Pseudomonadati</taxon>
        <taxon>Pseudomonadota</taxon>
        <taxon>Alphaproteobacteria</taxon>
        <taxon>Rhodospirillales</taxon>
        <taxon>Rhodospirillaceae</taxon>
        <taxon>Marivibrio</taxon>
    </lineage>
</organism>
<sequence length="465" mass="50732">MRLSRRAVMMGGAAFLGAPALAGFATRRALAADASLDAGRLSHEIVAGKPTADMMSFAADGPPPVLRMTQHQPYTIDVTNRLDEVTTVHWHGLRIANEMDGVPYLTQAPIEGGETCRYRYTAPDAGTFWYHPHCNTLEQMARGMTGVLIVEEAEDPGFDRDIPLNIRDFRLGENGTFLSLYTPRNAARGGTTGTVATVDWRREPVHDLPAGSLVRLRLAVTDTARIATYDIDGGEADGAEARLIALDANPLAGALPSKGFVLAPGQRADVALRVPDREGAVVTLSRRRFGEAAPLARFRAVGASAGRDLAELQPLPPNPVAEPDLDKAEVLDFLFGWTPGGDGPLPSICGTLGYTFWSINRKPWRGDVPDPAAPLAEMRLGRSYILRMKNETPNSHPIHLHGHTFKLLRSNQRKLPPWWTDTVLMQPQEVLEVALVADNPGDWAFHCHVIEHQKTGFSGYLRVNA</sequence>
<dbReference type="SUPFAM" id="SSF49503">
    <property type="entry name" value="Cupredoxins"/>
    <property type="match status" value="3"/>
</dbReference>
<evidence type="ECO:0000313" key="5">
    <source>
        <dbReference type="Proteomes" id="UP000672602"/>
    </source>
</evidence>
<reference evidence="4" key="1">
    <citation type="submission" date="2021-04" db="EMBL/GenBank/DDBJ databases">
        <authorList>
            <person name="Zhang D.-C."/>
        </authorList>
    </citation>
    <scope>NUCLEOTIDE SEQUENCE</scope>
    <source>
        <strain evidence="4">CGMCC 1.15697</strain>
    </source>
</reference>
<dbReference type="PANTHER" id="PTHR11709:SF2">
    <property type="entry name" value="MULTICOPPER OXIDASE LPR1"/>
    <property type="match status" value="1"/>
</dbReference>
<dbReference type="PANTHER" id="PTHR11709">
    <property type="entry name" value="MULTI-COPPER OXIDASE"/>
    <property type="match status" value="1"/>
</dbReference>
<dbReference type="EMBL" id="JAGMWN010000005">
    <property type="protein sequence ID" value="MBP5857895.1"/>
    <property type="molecule type" value="Genomic_DNA"/>
</dbReference>
<protein>
    <submittedName>
        <fullName evidence="4">Multicopper oxidase family protein</fullName>
    </submittedName>
</protein>